<feature type="domain" description="RNA polymerase sigma factor 70 region 4 type 2" evidence="6">
    <location>
        <begin position="105"/>
        <end position="155"/>
    </location>
</feature>
<dbReference type="PANTHER" id="PTHR43133">
    <property type="entry name" value="RNA POLYMERASE ECF-TYPE SIGMA FACTO"/>
    <property type="match status" value="1"/>
</dbReference>
<dbReference type="EMBL" id="LQXD01000143">
    <property type="protein sequence ID" value="OIJ10877.1"/>
    <property type="molecule type" value="Genomic_DNA"/>
</dbReference>
<comment type="similarity">
    <text evidence="1">Belongs to the sigma-70 factor family. ECF subfamily.</text>
</comment>
<reference evidence="8 9" key="2">
    <citation type="journal article" date="2017" name="Genome Announc.">
        <title>Draft Genome Sequences of Four Alkaliphilic Bacteria Belonging to the Anaerobacillus Genus.</title>
        <authorList>
            <person name="Bassil N.M."/>
            <person name="Lloyd J.R."/>
        </authorList>
    </citation>
    <scope>NUCLEOTIDE SEQUENCE [LARGE SCALE GENOMIC DNA]</scope>
    <source>
        <strain evidence="8 9">NB2006</strain>
    </source>
</reference>
<dbReference type="RefSeq" id="WP_071318085.1">
    <property type="nucleotide sequence ID" value="NZ_CP063356.2"/>
</dbReference>
<proteinExistence type="inferred from homology"/>
<sequence>MNVSKMRELLNEKLKVVYFYLLKMGAIKEDAEDIIQDTAYKFLLYIDSIKIENVDGWLFRVAVNQYYDLTKKNSRRKKILLHFNYKNLFEEITPESVMLRKELSVEIDEVLQQLKPKYRELLILKYSTGLTLKEIAEVYTMKEGSVKTVMARARAEFVEVYRRYEDGR</sequence>
<keyword evidence="9" id="KW-1185">Reference proteome</keyword>
<keyword evidence="3" id="KW-0731">Sigma factor</keyword>
<evidence type="ECO:0000313" key="7">
    <source>
        <dbReference type="EMBL" id="OIJ10877.1"/>
    </source>
</evidence>
<feature type="domain" description="RNA polymerase sigma-70 region 2" evidence="5">
    <location>
        <begin position="14"/>
        <end position="76"/>
    </location>
</feature>
<dbReference type="KEGG" id="aia:AWH56_021385"/>
<dbReference type="SUPFAM" id="SSF88946">
    <property type="entry name" value="Sigma2 domain of RNA polymerase sigma factors"/>
    <property type="match status" value="1"/>
</dbReference>
<evidence type="ECO:0000313" key="8">
    <source>
        <dbReference type="EMBL" id="QOY35222.1"/>
    </source>
</evidence>
<dbReference type="AlphaFoldDB" id="A0A1S2LGP1"/>
<dbReference type="InterPro" id="IPR039425">
    <property type="entry name" value="RNA_pol_sigma-70-like"/>
</dbReference>
<keyword evidence="4" id="KW-0804">Transcription</keyword>
<dbReference type="Pfam" id="PF08281">
    <property type="entry name" value="Sigma70_r4_2"/>
    <property type="match status" value="1"/>
</dbReference>
<dbReference type="SUPFAM" id="SSF88659">
    <property type="entry name" value="Sigma3 and sigma4 domains of RNA polymerase sigma factors"/>
    <property type="match status" value="1"/>
</dbReference>
<dbReference type="Gene3D" id="1.10.1740.10">
    <property type="match status" value="1"/>
</dbReference>
<reference evidence="7 9" key="1">
    <citation type="submission" date="2016-10" db="EMBL/GenBank/DDBJ databases">
        <title>Draft genome sequences of four alkaliphilic bacteria belonging to the Anaerobacillus genus.</title>
        <authorList>
            <person name="Bassil N.M."/>
            <person name="Lloyd J.R."/>
        </authorList>
    </citation>
    <scope>NUCLEOTIDE SEQUENCE [LARGE SCALE GENOMIC DNA]</scope>
    <source>
        <strain evidence="7 9">NB2006</strain>
    </source>
</reference>
<dbReference type="GO" id="GO:0016987">
    <property type="term" value="F:sigma factor activity"/>
    <property type="evidence" value="ECO:0007669"/>
    <property type="project" value="UniProtKB-KW"/>
</dbReference>
<evidence type="ECO:0000256" key="4">
    <source>
        <dbReference type="ARBA" id="ARBA00023163"/>
    </source>
</evidence>
<protein>
    <submittedName>
        <fullName evidence="8">RNA polymerase sigma factor</fullName>
    </submittedName>
    <submittedName>
        <fullName evidence="7">RNA polymerase subunit sigma-70</fullName>
    </submittedName>
</protein>
<dbReference type="GO" id="GO:0003677">
    <property type="term" value="F:DNA binding"/>
    <property type="evidence" value="ECO:0007669"/>
    <property type="project" value="InterPro"/>
</dbReference>
<name>A0A1S2LGP1_9BACI</name>
<dbReference type="InterPro" id="IPR013325">
    <property type="entry name" value="RNA_pol_sigma_r2"/>
</dbReference>
<dbReference type="CDD" id="cd06171">
    <property type="entry name" value="Sigma70_r4"/>
    <property type="match status" value="1"/>
</dbReference>
<organism evidence="7 9">
    <name type="scientific">Anaerobacillus isosaccharinicus</name>
    <dbReference type="NCBI Taxonomy" id="1532552"/>
    <lineage>
        <taxon>Bacteria</taxon>
        <taxon>Bacillati</taxon>
        <taxon>Bacillota</taxon>
        <taxon>Bacilli</taxon>
        <taxon>Bacillales</taxon>
        <taxon>Bacillaceae</taxon>
        <taxon>Anaerobacillus</taxon>
    </lineage>
</organism>
<dbReference type="InterPro" id="IPR014284">
    <property type="entry name" value="RNA_pol_sigma-70_dom"/>
</dbReference>
<accession>A0A1S2LGP1</accession>
<dbReference type="GO" id="GO:0006352">
    <property type="term" value="P:DNA-templated transcription initiation"/>
    <property type="evidence" value="ECO:0007669"/>
    <property type="project" value="InterPro"/>
</dbReference>
<dbReference type="PANTHER" id="PTHR43133:SF51">
    <property type="entry name" value="RNA POLYMERASE SIGMA FACTOR"/>
    <property type="match status" value="1"/>
</dbReference>
<dbReference type="Pfam" id="PF04542">
    <property type="entry name" value="Sigma70_r2"/>
    <property type="match status" value="1"/>
</dbReference>
<reference evidence="8" key="4">
    <citation type="submission" date="2020-10" db="EMBL/GenBank/DDBJ databases">
        <authorList>
            <person name="Bassil N.M."/>
            <person name="Lloyd J.R."/>
        </authorList>
    </citation>
    <scope>NUCLEOTIDE SEQUENCE</scope>
    <source>
        <strain evidence="8">NB2006</strain>
    </source>
</reference>
<dbReference type="InterPro" id="IPR013324">
    <property type="entry name" value="RNA_pol_sigma_r3/r4-like"/>
</dbReference>
<gene>
    <name evidence="8" type="ORF">AWH56_021385</name>
    <name evidence="7" type="ORF">AWH56_16385</name>
</gene>
<dbReference type="NCBIfam" id="TIGR02937">
    <property type="entry name" value="sigma70-ECF"/>
    <property type="match status" value="1"/>
</dbReference>
<reference evidence="8 9" key="3">
    <citation type="journal article" date="2019" name="Int. J. Syst. Evol. Microbiol.">
        <title>Anaerobacillus isosaccharinicus sp. nov., an alkaliphilic bacterium which degrades isosaccharinic acid.</title>
        <authorList>
            <person name="Bassil N.M."/>
            <person name="Lloyd J.R."/>
        </authorList>
    </citation>
    <scope>NUCLEOTIDE SEQUENCE [LARGE SCALE GENOMIC DNA]</scope>
    <source>
        <strain evidence="8 9">NB2006</strain>
    </source>
</reference>
<dbReference type="Gene3D" id="1.10.10.10">
    <property type="entry name" value="Winged helix-like DNA-binding domain superfamily/Winged helix DNA-binding domain"/>
    <property type="match status" value="1"/>
</dbReference>
<evidence type="ECO:0000256" key="2">
    <source>
        <dbReference type="ARBA" id="ARBA00023015"/>
    </source>
</evidence>
<dbReference type="Proteomes" id="UP000180175">
    <property type="component" value="Chromosome"/>
</dbReference>
<dbReference type="InterPro" id="IPR036388">
    <property type="entry name" value="WH-like_DNA-bd_sf"/>
</dbReference>
<dbReference type="InterPro" id="IPR007627">
    <property type="entry name" value="RNA_pol_sigma70_r2"/>
</dbReference>
<evidence type="ECO:0000256" key="3">
    <source>
        <dbReference type="ARBA" id="ARBA00023082"/>
    </source>
</evidence>
<dbReference type="EMBL" id="CP063356">
    <property type="protein sequence ID" value="QOY35222.1"/>
    <property type="molecule type" value="Genomic_DNA"/>
</dbReference>
<dbReference type="InterPro" id="IPR013249">
    <property type="entry name" value="RNA_pol_sigma70_r4_t2"/>
</dbReference>
<evidence type="ECO:0000259" key="6">
    <source>
        <dbReference type="Pfam" id="PF08281"/>
    </source>
</evidence>
<evidence type="ECO:0000256" key="1">
    <source>
        <dbReference type="ARBA" id="ARBA00010641"/>
    </source>
</evidence>
<keyword evidence="2" id="KW-0805">Transcription regulation</keyword>
<evidence type="ECO:0000313" key="9">
    <source>
        <dbReference type="Proteomes" id="UP000180175"/>
    </source>
</evidence>
<dbReference type="OrthoDB" id="9784984at2"/>
<evidence type="ECO:0000259" key="5">
    <source>
        <dbReference type="Pfam" id="PF04542"/>
    </source>
</evidence>